<dbReference type="AlphaFoldDB" id="A0A9Q3PDH5"/>
<evidence type="ECO:0000256" key="1">
    <source>
        <dbReference type="SAM" id="MobiDB-lite"/>
    </source>
</evidence>
<accession>A0A9Q3PDH5</accession>
<sequence length="389" mass="44977">MRHQQVRPPPVGTSTFEQEYPLPPSLVQNFADIYNAYPDLTDFYKEMHDHHTAFTENVSNYDRGGPNLEYSSGSAHDSAEASHLQPNPIESTHQTDKIINNLFEVNPNYKINYVTQDLKISALVTSWTLTHKQMSNSCKKLIERISNEILGHERYSLNGMEQMETVQIDIRRRSKKLREIFFSVWTLNSKIAPYFGPDVDPKVHEANDHKLMRRCGTLLLNNGLDSAMDFSRSSKASNPGTLSVFEQLLYKHFSSEVDDTQFHVKADNRVPTTITSEQHNNTRLAMALIEFYYKLANEKKFNALFGARSFTLFLARLSNDPRWARYTKSFRKALGRNPENSLLPWEKELSVSESQNAELLELFRPNKNQPQNLQVWLSKRVEQTFSNHE</sequence>
<evidence type="ECO:0000313" key="3">
    <source>
        <dbReference type="Proteomes" id="UP000765509"/>
    </source>
</evidence>
<proteinExistence type="predicted"/>
<feature type="region of interest" description="Disordered" evidence="1">
    <location>
        <begin position="57"/>
        <end position="89"/>
    </location>
</feature>
<dbReference type="Proteomes" id="UP000765509">
    <property type="component" value="Unassembled WGS sequence"/>
</dbReference>
<protein>
    <submittedName>
        <fullName evidence="2">Uncharacterized protein</fullName>
    </submittedName>
</protein>
<name>A0A9Q3PDH5_9BASI</name>
<evidence type="ECO:0000313" key="2">
    <source>
        <dbReference type="EMBL" id="MBW0557584.1"/>
    </source>
</evidence>
<feature type="region of interest" description="Disordered" evidence="1">
    <location>
        <begin position="1"/>
        <end position="20"/>
    </location>
</feature>
<gene>
    <name evidence="2" type="ORF">O181_097299</name>
</gene>
<comment type="caution">
    <text evidence="2">The sequence shown here is derived from an EMBL/GenBank/DDBJ whole genome shotgun (WGS) entry which is preliminary data.</text>
</comment>
<keyword evidence="3" id="KW-1185">Reference proteome</keyword>
<dbReference type="EMBL" id="AVOT02065501">
    <property type="protein sequence ID" value="MBW0557584.1"/>
    <property type="molecule type" value="Genomic_DNA"/>
</dbReference>
<reference evidence="2" key="1">
    <citation type="submission" date="2021-03" db="EMBL/GenBank/DDBJ databases">
        <title>Draft genome sequence of rust myrtle Austropuccinia psidii MF-1, a brazilian biotype.</title>
        <authorList>
            <person name="Quecine M.C."/>
            <person name="Pachon D.M.R."/>
            <person name="Bonatelli M.L."/>
            <person name="Correr F.H."/>
            <person name="Franceschini L.M."/>
            <person name="Leite T.F."/>
            <person name="Margarido G.R.A."/>
            <person name="Almeida C.A."/>
            <person name="Ferrarezi J.A."/>
            <person name="Labate C.A."/>
        </authorList>
    </citation>
    <scope>NUCLEOTIDE SEQUENCE</scope>
    <source>
        <strain evidence="2">MF-1</strain>
    </source>
</reference>
<organism evidence="2 3">
    <name type="scientific">Austropuccinia psidii MF-1</name>
    <dbReference type="NCBI Taxonomy" id="1389203"/>
    <lineage>
        <taxon>Eukaryota</taxon>
        <taxon>Fungi</taxon>
        <taxon>Dikarya</taxon>
        <taxon>Basidiomycota</taxon>
        <taxon>Pucciniomycotina</taxon>
        <taxon>Pucciniomycetes</taxon>
        <taxon>Pucciniales</taxon>
        <taxon>Sphaerophragmiaceae</taxon>
        <taxon>Austropuccinia</taxon>
    </lineage>
</organism>